<dbReference type="Pfam" id="PF00130">
    <property type="entry name" value="C1_1"/>
    <property type="match status" value="1"/>
</dbReference>
<evidence type="ECO:0008006" key="10">
    <source>
        <dbReference type="Google" id="ProtNLM"/>
    </source>
</evidence>
<evidence type="ECO:0000256" key="3">
    <source>
        <dbReference type="ARBA" id="ARBA00022833"/>
    </source>
</evidence>
<dbReference type="Pfam" id="PF00017">
    <property type="entry name" value="SH2"/>
    <property type="match status" value="1"/>
</dbReference>
<feature type="domain" description="Rho-GAP" evidence="7">
    <location>
        <begin position="250"/>
        <end position="434"/>
    </location>
</feature>
<dbReference type="GO" id="GO:0046872">
    <property type="term" value="F:metal ion binding"/>
    <property type="evidence" value="ECO:0007669"/>
    <property type="project" value="UniProtKB-KW"/>
</dbReference>
<evidence type="ECO:0000259" key="7">
    <source>
        <dbReference type="PROSITE" id="PS50238"/>
    </source>
</evidence>
<feature type="domain" description="SH2" evidence="5">
    <location>
        <begin position="70"/>
        <end position="139"/>
    </location>
</feature>
<dbReference type="InterPro" id="IPR008936">
    <property type="entry name" value="Rho_GTPase_activation_prot"/>
</dbReference>
<dbReference type="SMART" id="SM00109">
    <property type="entry name" value="C1"/>
    <property type="match status" value="1"/>
</dbReference>
<dbReference type="PRINTS" id="PR00008">
    <property type="entry name" value="DAGPEDOMAIN"/>
</dbReference>
<dbReference type="FunFam" id="3.30.505.10:FF:000019">
    <property type="entry name" value="Chimaerin"/>
    <property type="match status" value="1"/>
</dbReference>
<reference evidence="8" key="1">
    <citation type="submission" date="2023-06" db="EMBL/GenBank/DDBJ databases">
        <authorList>
            <person name="Delattre M."/>
        </authorList>
    </citation>
    <scope>NUCLEOTIDE SEQUENCE</scope>
    <source>
        <strain evidence="8">AF72</strain>
    </source>
</reference>
<dbReference type="PROSITE" id="PS50001">
    <property type="entry name" value="SH2"/>
    <property type="match status" value="1"/>
</dbReference>
<evidence type="ECO:0000256" key="4">
    <source>
        <dbReference type="PROSITE-ProRule" id="PRU00191"/>
    </source>
</evidence>
<evidence type="ECO:0000259" key="6">
    <source>
        <dbReference type="PROSITE" id="PS50081"/>
    </source>
</evidence>
<dbReference type="CDD" id="cd20806">
    <property type="entry name" value="C1_CHN"/>
    <property type="match status" value="1"/>
</dbReference>
<keyword evidence="9" id="KW-1185">Reference proteome</keyword>
<evidence type="ECO:0000313" key="8">
    <source>
        <dbReference type="EMBL" id="CAJ0581092.1"/>
    </source>
</evidence>
<dbReference type="Proteomes" id="UP001177023">
    <property type="component" value="Unassembled WGS sequence"/>
</dbReference>
<evidence type="ECO:0000256" key="1">
    <source>
        <dbReference type="ARBA" id="ARBA00022468"/>
    </source>
</evidence>
<dbReference type="Gene3D" id="3.30.60.20">
    <property type="match status" value="1"/>
</dbReference>
<evidence type="ECO:0000259" key="5">
    <source>
        <dbReference type="PROSITE" id="PS50001"/>
    </source>
</evidence>
<feature type="non-terminal residue" evidence="8">
    <location>
        <position position="1"/>
    </location>
</feature>
<dbReference type="AlphaFoldDB" id="A0AA36D4T6"/>
<dbReference type="InterPro" id="IPR000980">
    <property type="entry name" value="SH2"/>
</dbReference>
<dbReference type="FunFam" id="3.30.60.20:FF:000025">
    <property type="entry name" value="Chimaerin"/>
    <property type="match status" value="1"/>
</dbReference>
<dbReference type="InterPro" id="IPR002219">
    <property type="entry name" value="PKC_DAG/PE"/>
</dbReference>
<accession>A0AA36D4T6</accession>
<dbReference type="InterPro" id="IPR036860">
    <property type="entry name" value="SH2_dom_sf"/>
</dbReference>
<evidence type="ECO:0000313" key="9">
    <source>
        <dbReference type="Proteomes" id="UP001177023"/>
    </source>
</evidence>
<dbReference type="Gene3D" id="3.30.505.10">
    <property type="entry name" value="SH2 domain"/>
    <property type="match status" value="1"/>
</dbReference>
<proteinExistence type="predicted"/>
<feature type="domain" description="Phorbol-ester/DAG-type" evidence="6">
    <location>
        <begin position="187"/>
        <end position="237"/>
    </location>
</feature>
<sequence length="441" mass="50727">MAPRSLYLHGNWIECRHLNAGRVVMSEDESHLTGAPWKNNLYLLQEQAPVPRVVKCRRYFEHRPPQYGEEFHGLIERADAEVMLKEAGEGAYLVRESKRSLSAYTLCIIFEGHVLNYKLYYDGAHYVGEKRFDNIYDLVADGLICMYVDKYACEYIQKMTEEVVYEQSPYTVYNRSVGKTRQVAPRPHVFTQQTFKMPHYCDYCRNFLWGLVQQGVRCEDCGFAAHKKCSEKAKPDCQPGAKYIKRIFAIDITTLCIAHKTEIPVIVSSCIQEVESRGLKVEGIYRVSASHEQMERLKRQYDSHFYVNLAQVEDIHTICGLLKLYLRLLPQQLVPFPVYRGLLQIYAESNSPQDIRKAIRNALYDLPETNAKTLKVLLMHLNKVAEHSADNKMTAENLSTIFSPTLFCTGITPALPQQQHMLLHTLIAQPQLVPVKLADKN</sequence>
<dbReference type="InterPro" id="IPR020454">
    <property type="entry name" value="DAG/PE-bd"/>
</dbReference>
<dbReference type="CDD" id="cd00159">
    <property type="entry name" value="RhoGAP"/>
    <property type="match status" value="1"/>
</dbReference>
<dbReference type="SMART" id="SM00252">
    <property type="entry name" value="SH2"/>
    <property type="match status" value="1"/>
</dbReference>
<dbReference type="Pfam" id="PF00620">
    <property type="entry name" value="RhoGAP"/>
    <property type="match status" value="1"/>
</dbReference>
<gene>
    <name evidence="8" type="ORF">MSPICULIGERA_LOCUS19260</name>
</gene>
<dbReference type="SUPFAM" id="SSF48350">
    <property type="entry name" value="GTPase activation domain, GAP"/>
    <property type="match status" value="1"/>
</dbReference>
<keyword evidence="4" id="KW-0727">SH2 domain</keyword>
<dbReference type="SUPFAM" id="SSF57889">
    <property type="entry name" value="Cysteine-rich domain"/>
    <property type="match status" value="1"/>
</dbReference>
<keyword evidence="3" id="KW-0862">Zinc</keyword>
<dbReference type="PROSITE" id="PS00479">
    <property type="entry name" value="ZF_DAG_PE_1"/>
    <property type="match status" value="1"/>
</dbReference>
<organism evidence="8 9">
    <name type="scientific">Mesorhabditis spiculigera</name>
    <dbReference type="NCBI Taxonomy" id="96644"/>
    <lineage>
        <taxon>Eukaryota</taxon>
        <taxon>Metazoa</taxon>
        <taxon>Ecdysozoa</taxon>
        <taxon>Nematoda</taxon>
        <taxon>Chromadorea</taxon>
        <taxon>Rhabditida</taxon>
        <taxon>Rhabditina</taxon>
        <taxon>Rhabditomorpha</taxon>
        <taxon>Rhabditoidea</taxon>
        <taxon>Rhabditidae</taxon>
        <taxon>Mesorhabditinae</taxon>
        <taxon>Mesorhabditis</taxon>
    </lineage>
</organism>
<dbReference type="PROSITE" id="PS50081">
    <property type="entry name" value="ZF_DAG_PE_2"/>
    <property type="match status" value="1"/>
</dbReference>
<dbReference type="InterPro" id="IPR035840">
    <property type="entry name" value="Chimaerin_SH2"/>
</dbReference>
<dbReference type="SUPFAM" id="SSF55550">
    <property type="entry name" value="SH2 domain"/>
    <property type="match status" value="1"/>
</dbReference>
<dbReference type="InterPro" id="IPR000198">
    <property type="entry name" value="RhoGAP_dom"/>
</dbReference>
<evidence type="ECO:0000256" key="2">
    <source>
        <dbReference type="ARBA" id="ARBA00022723"/>
    </source>
</evidence>
<dbReference type="InterPro" id="IPR051854">
    <property type="entry name" value="Rho-type_GAP"/>
</dbReference>
<dbReference type="GO" id="GO:0007165">
    <property type="term" value="P:signal transduction"/>
    <property type="evidence" value="ECO:0007669"/>
    <property type="project" value="InterPro"/>
</dbReference>
<dbReference type="PANTHER" id="PTHR46075:SF2">
    <property type="entry name" value="RHO GTPASE ACTIVATING PROTEIN AT 5A, ISOFORM A"/>
    <property type="match status" value="1"/>
</dbReference>
<dbReference type="SMART" id="SM00324">
    <property type="entry name" value="RhoGAP"/>
    <property type="match status" value="1"/>
</dbReference>
<keyword evidence="1" id="KW-0343">GTPase activation</keyword>
<dbReference type="CDD" id="cd10352">
    <property type="entry name" value="SH2_a2chimerin_b2chimerin"/>
    <property type="match status" value="1"/>
</dbReference>
<comment type="caution">
    <text evidence="8">The sequence shown here is derived from an EMBL/GenBank/DDBJ whole genome shotgun (WGS) entry which is preliminary data.</text>
</comment>
<dbReference type="Gene3D" id="1.10.555.10">
    <property type="entry name" value="Rho GTPase activation protein"/>
    <property type="match status" value="1"/>
</dbReference>
<dbReference type="GO" id="GO:0005096">
    <property type="term" value="F:GTPase activator activity"/>
    <property type="evidence" value="ECO:0007669"/>
    <property type="project" value="UniProtKB-KW"/>
</dbReference>
<dbReference type="PROSITE" id="PS50238">
    <property type="entry name" value="RHOGAP"/>
    <property type="match status" value="1"/>
</dbReference>
<dbReference type="InterPro" id="IPR046349">
    <property type="entry name" value="C1-like_sf"/>
</dbReference>
<dbReference type="EMBL" id="CATQJA010002662">
    <property type="protein sequence ID" value="CAJ0581092.1"/>
    <property type="molecule type" value="Genomic_DNA"/>
</dbReference>
<dbReference type="PANTHER" id="PTHR46075">
    <property type="entry name" value="CHIMERIN FAMILY MEMBER"/>
    <property type="match status" value="1"/>
</dbReference>
<keyword evidence="2" id="KW-0479">Metal-binding</keyword>
<protein>
    <recommendedName>
        <fullName evidence="10">Chimaerin</fullName>
    </recommendedName>
</protein>
<name>A0AA36D4T6_9BILA</name>